<dbReference type="Pfam" id="PF09186">
    <property type="entry name" value="DUF1949"/>
    <property type="match status" value="1"/>
</dbReference>
<dbReference type="SUPFAM" id="SSF54211">
    <property type="entry name" value="Ribosomal protein S5 domain 2-like"/>
    <property type="match status" value="1"/>
</dbReference>
<protein>
    <submittedName>
        <fullName evidence="4">YigZ family protein</fullName>
    </submittedName>
</protein>
<evidence type="ECO:0000259" key="3">
    <source>
        <dbReference type="Pfam" id="PF09186"/>
    </source>
</evidence>
<dbReference type="PANTHER" id="PTHR16301">
    <property type="entry name" value="IMPACT-RELATED"/>
    <property type="match status" value="1"/>
</dbReference>
<dbReference type="Gene3D" id="3.30.230.30">
    <property type="entry name" value="Impact, N-terminal domain"/>
    <property type="match status" value="1"/>
</dbReference>
<reference evidence="4 5" key="1">
    <citation type="submission" date="2021-03" db="EMBL/GenBank/DDBJ databases">
        <title>Genomic Encyclopedia of Type Strains, Phase IV (KMG-IV): sequencing the most valuable type-strain genomes for metagenomic binning, comparative biology and taxonomic classification.</title>
        <authorList>
            <person name="Goeker M."/>
        </authorList>
    </citation>
    <scope>NUCLEOTIDE SEQUENCE [LARGE SCALE GENOMIC DNA]</scope>
    <source>
        <strain evidence="4 5">DSM 6139</strain>
    </source>
</reference>
<dbReference type="InterPro" id="IPR020568">
    <property type="entry name" value="Ribosomal_Su5_D2-typ_SF"/>
</dbReference>
<evidence type="ECO:0000313" key="5">
    <source>
        <dbReference type="Proteomes" id="UP001519271"/>
    </source>
</evidence>
<dbReference type="InterPro" id="IPR015269">
    <property type="entry name" value="UPF0029_Impact_C"/>
</dbReference>
<feature type="domain" description="Impact N-terminal" evidence="2">
    <location>
        <begin position="17"/>
        <end position="122"/>
    </location>
</feature>
<gene>
    <name evidence="4" type="ORF">J2Z34_000624</name>
</gene>
<keyword evidence="5" id="KW-1185">Reference proteome</keyword>
<dbReference type="RefSeq" id="WP_209458392.1">
    <property type="nucleotide sequence ID" value="NZ_JAGGKC010000003.1"/>
</dbReference>
<comment type="caution">
    <text evidence="4">The sequence shown here is derived from an EMBL/GenBank/DDBJ whole genome shotgun (WGS) entry which is preliminary data.</text>
</comment>
<sequence length="216" mass="24459">MGYRTLRNEGSSEFTEKKSVFIGSGRRVETEEEARAFIDKVRSRYKEARHHVYAYTIGENENIQRYSDDGEPQGTGGLPVLDVIRKSGLRNSVIVVTRYFGGVLLGASGLTRAYIRGASDAIGACGSVERVYGNEVKVKIAYELLGKFQHLLREDGIHIEDTVYSEDVEITIYLEEERTAWLISRLTEAASGRLEVRAGERTLYYKEDDRLYMDIV</sequence>
<dbReference type="Proteomes" id="UP001519271">
    <property type="component" value="Unassembled WGS sequence"/>
</dbReference>
<dbReference type="Pfam" id="PF01205">
    <property type="entry name" value="Impact_N"/>
    <property type="match status" value="1"/>
</dbReference>
<dbReference type="SUPFAM" id="SSF54980">
    <property type="entry name" value="EF-G C-terminal domain-like"/>
    <property type="match status" value="1"/>
</dbReference>
<dbReference type="PANTHER" id="PTHR16301:SF20">
    <property type="entry name" value="IMPACT FAMILY MEMBER YIGZ"/>
    <property type="match status" value="1"/>
</dbReference>
<evidence type="ECO:0000259" key="2">
    <source>
        <dbReference type="Pfam" id="PF01205"/>
    </source>
</evidence>
<evidence type="ECO:0000313" key="4">
    <source>
        <dbReference type="EMBL" id="MBP1918153.1"/>
    </source>
</evidence>
<dbReference type="Gene3D" id="3.30.70.240">
    <property type="match status" value="1"/>
</dbReference>
<dbReference type="InterPro" id="IPR015796">
    <property type="entry name" value="Impact_YigZ-like"/>
</dbReference>
<dbReference type="NCBIfam" id="TIGR00257">
    <property type="entry name" value="IMPACT_YIGZ"/>
    <property type="match status" value="1"/>
</dbReference>
<dbReference type="InterPro" id="IPR036956">
    <property type="entry name" value="Impact_N_sf"/>
</dbReference>
<dbReference type="InterPro" id="IPR023582">
    <property type="entry name" value="Impact"/>
</dbReference>
<dbReference type="PROSITE" id="PS00910">
    <property type="entry name" value="UPF0029"/>
    <property type="match status" value="1"/>
</dbReference>
<dbReference type="InterPro" id="IPR001498">
    <property type="entry name" value="Impact_N"/>
</dbReference>
<dbReference type="InterPro" id="IPR035647">
    <property type="entry name" value="EFG_III/V"/>
</dbReference>
<comment type="similarity">
    <text evidence="1">Belongs to the IMPACT family.</text>
</comment>
<evidence type="ECO:0000256" key="1">
    <source>
        <dbReference type="ARBA" id="ARBA00007665"/>
    </source>
</evidence>
<organism evidence="4 5">
    <name type="scientific">Youngiibacter multivorans</name>
    <dbReference type="NCBI Taxonomy" id="937251"/>
    <lineage>
        <taxon>Bacteria</taxon>
        <taxon>Bacillati</taxon>
        <taxon>Bacillota</taxon>
        <taxon>Clostridia</taxon>
        <taxon>Eubacteriales</taxon>
        <taxon>Clostridiaceae</taxon>
        <taxon>Youngiibacter</taxon>
    </lineage>
</organism>
<proteinExistence type="inferred from homology"/>
<feature type="domain" description="UPF0029" evidence="3">
    <location>
        <begin position="138"/>
        <end position="193"/>
    </location>
</feature>
<dbReference type="InterPro" id="IPR020569">
    <property type="entry name" value="UPF0029_Impact_CS"/>
</dbReference>
<name>A0ABS4G0S6_9CLOT</name>
<dbReference type="EMBL" id="JAGGKC010000003">
    <property type="protein sequence ID" value="MBP1918153.1"/>
    <property type="molecule type" value="Genomic_DNA"/>
</dbReference>
<accession>A0ABS4G0S6</accession>